<evidence type="ECO:0000313" key="7">
    <source>
        <dbReference type="EMBL" id="QQP86456.1"/>
    </source>
</evidence>
<dbReference type="PANTHER" id="PTHR43182:SF1">
    <property type="entry name" value="COBALT-PRECORRIN-7 C(5)-METHYLTRANSFERASE"/>
    <property type="match status" value="1"/>
</dbReference>
<dbReference type="CDD" id="cd02440">
    <property type="entry name" value="AdoMet_MTases"/>
    <property type="match status" value="1"/>
</dbReference>
<keyword evidence="2" id="KW-0169">Cobalamin biosynthesis</keyword>
<evidence type="ECO:0000256" key="2">
    <source>
        <dbReference type="ARBA" id="ARBA00022573"/>
    </source>
</evidence>
<dbReference type="Pfam" id="PF13847">
    <property type="entry name" value="Methyltransf_31"/>
    <property type="match status" value="1"/>
</dbReference>
<protein>
    <submittedName>
        <fullName evidence="7">Decarboxylating cobalt-precorrin-6B (C(15))-methyltransferase</fullName>
    </submittedName>
</protein>
<comment type="pathway">
    <text evidence="1">Cofactor biosynthesis; adenosylcobalamin biosynthesis.</text>
</comment>
<evidence type="ECO:0000256" key="1">
    <source>
        <dbReference type="ARBA" id="ARBA00004953"/>
    </source>
</evidence>
<evidence type="ECO:0000259" key="6">
    <source>
        <dbReference type="Pfam" id="PF13847"/>
    </source>
</evidence>
<evidence type="ECO:0000256" key="5">
    <source>
        <dbReference type="ARBA" id="ARBA00022691"/>
    </source>
</evidence>
<dbReference type="SUPFAM" id="SSF53335">
    <property type="entry name" value="S-adenosyl-L-methionine-dependent methyltransferases"/>
    <property type="match status" value="1"/>
</dbReference>
<evidence type="ECO:0000256" key="3">
    <source>
        <dbReference type="ARBA" id="ARBA00022603"/>
    </source>
</evidence>
<reference evidence="7 8" key="1">
    <citation type="submission" date="2021-01" db="EMBL/GenBank/DDBJ databases">
        <title>Entomomonas sp. F2A isolated from a house cricket (Acheta domesticus).</title>
        <authorList>
            <person name="Spergser J."/>
            <person name="Busse H.-J."/>
        </authorList>
    </citation>
    <scope>NUCLEOTIDE SEQUENCE [LARGE SCALE GENOMIC DNA]</scope>
    <source>
        <strain evidence="7 8">F2A</strain>
    </source>
</reference>
<dbReference type="Proteomes" id="UP000595278">
    <property type="component" value="Chromosome"/>
</dbReference>
<dbReference type="NCBIfam" id="TIGR02469">
    <property type="entry name" value="CbiT"/>
    <property type="match status" value="1"/>
</dbReference>
<feature type="domain" description="Methyltransferase" evidence="6">
    <location>
        <begin position="31"/>
        <end position="133"/>
    </location>
</feature>
<dbReference type="GO" id="GO:0008276">
    <property type="term" value="F:protein methyltransferase activity"/>
    <property type="evidence" value="ECO:0007669"/>
    <property type="project" value="InterPro"/>
</dbReference>
<evidence type="ECO:0000313" key="8">
    <source>
        <dbReference type="Proteomes" id="UP000595278"/>
    </source>
</evidence>
<dbReference type="KEGG" id="eaz:JHT90_04240"/>
<gene>
    <name evidence="7" type="ORF">JHT90_04240</name>
</gene>
<dbReference type="GO" id="GO:0009236">
    <property type="term" value="P:cobalamin biosynthetic process"/>
    <property type="evidence" value="ECO:0007669"/>
    <property type="project" value="UniProtKB-KW"/>
</dbReference>
<keyword evidence="3" id="KW-0489">Methyltransferase</keyword>
<proteinExistence type="predicted"/>
<dbReference type="EMBL" id="CP067393">
    <property type="protein sequence ID" value="QQP86456.1"/>
    <property type="molecule type" value="Genomic_DNA"/>
</dbReference>
<dbReference type="AlphaFoldDB" id="A0A974NGT0"/>
<keyword evidence="5" id="KW-0949">S-adenosyl-L-methionine</keyword>
<keyword evidence="4" id="KW-0808">Transferase</keyword>
<dbReference type="InterPro" id="IPR050714">
    <property type="entry name" value="Cobalamin_biosynth_MTase"/>
</dbReference>
<dbReference type="InterPro" id="IPR025714">
    <property type="entry name" value="Methyltranfer_dom"/>
</dbReference>
<dbReference type="Gene3D" id="3.40.50.150">
    <property type="entry name" value="Vaccinia Virus protein VP39"/>
    <property type="match status" value="1"/>
</dbReference>
<evidence type="ECO:0000256" key="4">
    <source>
        <dbReference type="ARBA" id="ARBA00022679"/>
    </source>
</evidence>
<sequence length="189" mass="20760">MKDELFIRGDVPMTKEEVRVLTIDWLNLENARTLVDVGAGTGSICIEASLRYPNLKTIAIEKNPEAISLIKQNCDKFAVTNLQIIEGNAPEVLPTQPIDAVFVGGSGGALDEIINWAFTNLNPQGRLVLNFILLNNLMEALDILQQVGFENIEASQLQVSRLTKLGKGKYFKPNNPTYIISCTKGAVSE</sequence>
<name>A0A974NGT0_9GAMM</name>
<accession>A0A974NGT0</accession>
<keyword evidence="8" id="KW-1185">Reference proteome</keyword>
<dbReference type="GO" id="GO:0032259">
    <property type="term" value="P:methylation"/>
    <property type="evidence" value="ECO:0007669"/>
    <property type="project" value="UniProtKB-KW"/>
</dbReference>
<dbReference type="PANTHER" id="PTHR43182">
    <property type="entry name" value="COBALT-PRECORRIN-6B C(15)-METHYLTRANSFERASE (DECARBOXYLATING)"/>
    <property type="match status" value="1"/>
</dbReference>
<dbReference type="InterPro" id="IPR014008">
    <property type="entry name" value="Cbl_synth_MTase_CbiT"/>
</dbReference>
<dbReference type="NCBIfam" id="NF006138">
    <property type="entry name" value="PRK08287.1"/>
    <property type="match status" value="1"/>
</dbReference>
<organism evidence="7 8">
    <name type="scientific">Entomomonas asaccharolytica</name>
    <dbReference type="NCBI Taxonomy" id="2785331"/>
    <lineage>
        <taxon>Bacteria</taxon>
        <taxon>Pseudomonadati</taxon>
        <taxon>Pseudomonadota</taxon>
        <taxon>Gammaproteobacteria</taxon>
        <taxon>Pseudomonadales</taxon>
        <taxon>Pseudomonadaceae</taxon>
        <taxon>Entomomonas</taxon>
    </lineage>
</organism>
<dbReference type="RefSeq" id="WP_201094538.1">
    <property type="nucleotide sequence ID" value="NZ_CP067393.1"/>
</dbReference>
<dbReference type="InterPro" id="IPR029063">
    <property type="entry name" value="SAM-dependent_MTases_sf"/>
</dbReference>